<dbReference type="InterPro" id="IPR025166">
    <property type="entry name" value="Integrase_DNA_bind_dom"/>
</dbReference>
<dbReference type="InterPro" id="IPR044068">
    <property type="entry name" value="CB"/>
</dbReference>
<dbReference type="InterPro" id="IPR010998">
    <property type="entry name" value="Integrase_recombinase_N"/>
</dbReference>
<dbReference type="Gene3D" id="1.10.443.10">
    <property type="entry name" value="Intergrase catalytic core"/>
    <property type="match status" value="1"/>
</dbReference>
<evidence type="ECO:0000259" key="6">
    <source>
        <dbReference type="PROSITE" id="PS51898"/>
    </source>
</evidence>
<reference evidence="8" key="1">
    <citation type="submission" date="2008-02" db="EMBL/GenBank/DDBJ databases">
        <title>Complete sequence of Yersinia pseudotuberculosis YPIII.</title>
        <authorList>
            <consortium name="US DOE Joint Genome Institute"/>
            <person name="Challacombe J.F."/>
            <person name="Bruce D."/>
            <person name="Detter J.C."/>
            <person name="Green L."/>
            <person name="Land M."/>
            <person name="Munk C."/>
            <person name="Lindler L.E."/>
            <person name="Nikolich M.P."/>
            <person name="Brettin T."/>
        </authorList>
    </citation>
    <scope>NUCLEOTIDE SEQUENCE</scope>
    <source>
        <strain evidence="8">YPIII</strain>
    </source>
</reference>
<dbReference type="GO" id="GO:0015074">
    <property type="term" value="P:DNA integration"/>
    <property type="evidence" value="ECO:0007669"/>
    <property type="project" value="UniProtKB-KW"/>
</dbReference>
<proteinExistence type="inferred from homology"/>
<comment type="similarity">
    <text evidence="1">Belongs to the 'phage' integrase family.</text>
</comment>
<dbReference type="InterPro" id="IPR011010">
    <property type="entry name" value="DNA_brk_join_enz"/>
</dbReference>
<evidence type="ECO:0000256" key="2">
    <source>
        <dbReference type="ARBA" id="ARBA00022908"/>
    </source>
</evidence>
<keyword evidence="2" id="KW-0229">DNA integration</keyword>
<dbReference type="PROSITE" id="PS51898">
    <property type="entry name" value="TYR_RECOMBINASE"/>
    <property type="match status" value="1"/>
</dbReference>
<dbReference type="InterPro" id="IPR053876">
    <property type="entry name" value="Phage_int_M"/>
</dbReference>
<dbReference type="Gene3D" id="1.10.150.130">
    <property type="match status" value="1"/>
</dbReference>
<evidence type="ECO:0000259" key="7">
    <source>
        <dbReference type="PROSITE" id="PS51900"/>
    </source>
</evidence>
<dbReference type="PATRIC" id="fig|502800.11.peg.103"/>
<dbReference type="PANTHER" id="PTHR30629:SF2">
    <property type="entry name" value="PROPHAGE INTEGRASE INTS-RELATED"/>
    <property type="match status" value="1"/>
</dbReference>
<keyword evidence="3 5" id="KW-0238">DNA-binding</keyword>
<dbReference type="Pfam" id="PF22022">
    <property type="entry name" value="Phage_int_M"/>
    <property type="match status" value="1"/>
</dbReference>
<accession>A0A0H3B6V9</accession>
<feature type="domain" description="Tyr recombinase" evidence="6">
    <location>
        <begin position="208"/>
        <end position="383"/>
    </location>
</feature>
<feature type="domain" description="Core-binding (CB)" evidence="7">
    <location>
        <begin position="105"/>
        <end position="184"/>
    </location>
</feature>
<dbReference type="AlphaFoldDB" id="A0A0H3B6V9"/>
<gene>
    <name evidence="8" type="ordered locus">YPK_3754</name>
</gene>
<dbReference type="Gene3D" id="3.30.160.390">
    <property type="entry name" value="Integrase, DNA-binding domain"/>
    <property type="match status" value="1"/>
</dbReference>
<dbReference type="EMBL" id="CP000950">
    <property type="protein sequence ID" value="ACA70021.1"/>
    <property type="molecule type" value="Genomic_DNA"/>
</dbReference>
<dbReference type="GO" id="GO:0003677">
    <property type="term" value="F:DNA binding"/>
    <property type="evidence" value="ECO:0007669"/>
    <property type="project" value="UniProtKB-UniRule"/>
</dbReference>
<protein>
    <submittedName>
        <fullName evidence="8">Integrase family protein</fullName>
    </submittedName>
</protein>
<dbReference type="PANTHER" id="PTHR30629">
    <property type="entry name" value="PROPHAGE INTEGRASE"/>
    <property type="match status" value="1"/>
</dbReference>
<dbReference type="SUPFAM" id="SSF56349">
    <property type="entry name" value="DNA breaking-rejoining enzymes"/>
    <property type="match status" value="1"/>
</dbReference>
<dbReference type="RefSeq" id="WP_012304667.1">
    <property type="nucleotide sequence ID" value="NZ_CP009792.1"/>
</dbReference>
<organism evidence="8">
    <name type="scientific">Yersinia pseudotuberculosis serotype O:3 (strain YPIII)</name>
    <dbReference type="NCBI Taxonomy" id="502800"/>
    <lineage>
        <taxon>Bacteria</taxon>
        <taxon>Pseudomonadati</taxon>
        <taxon>Pseudomonadota</taxon>
        <taxon>Gammaproteobacteria</taxon>
        <taxon>Enterobacterales</taxon>
        <taxon>Yersiniaceae</taxon>
        <taxon>Yersinia</taxon>
    </lineage>
</organism>
<dbReference type="Pfam" id="PF00589">
    <property type="entry name" value="Phage_integrase"/>
    <property type="match status" value="1"/>
</dbReference>
<sequence length="407" mass="46640">MAGTNKLSDKKLKSLHCINSDSVKMFADGAGLSAKVSAQGSISWVFTYRLGGRESKLERLVFGRYPDMTLKAARDRRDQCRTWLAGGCDPRRQLLEDVTQTLKPVTVKDALLYWVDNYAQTNRSDVDSIRSQFATYIYPHIGNLALADTDTRHWLKALDAVSKNHPVTAGRLLQICKQALKYCYVRRYGACDALSMLTVQDVGKNAERRDRVLTDREVADVWSSLDRKDIMPYYRVLTRVLLVFGCRTKEARLSTWKEWDLDSWVWTVPKENSKTREKILRPIPEPLRDWIQTLYDQKISDLFMGELKSESAVSQIGRTLHRTLNHSESWSFHDLRRALSTNFSNMGIAPHISEMILGHKLPAIMSNYNYGQYLPEKLDALNKWIERLDVLAGNHENVVLLSPNKTA</sequence>
<dbReference type="Pfam" id="PF13356">
    <property type="entry name" value="Arm-DNA-bind_3"/>
    <property type="match status" value="1"/>
</dbReference>
<name>A0A0H3B6V9_YERPY</name>
<dbReference type="KEGG" id="ypy:YPK_3754"/>
<dbReference type="InterPro" id="IPR038488">
    <property type="entry name" value="Integrase_DNA-bd_sf"/>
</dbReference>
<dbReference type="InterPro" id="IPR002104">
    <property type="entry name" value="Integrase_catalytic"/>
</dbReference>
<dbReference type="GO" id="GO:0006310">
    <property type="term" value="P:DNA recombination"/>
    <property type="evidence" value="ECO:0007669"/>
    <property type="project" value="UniProtKB-KW"/>
</dbReference>
<evidence type="ECO:0000256" key="3">
    <source>
        <dbReference type="ARBA" id="ARBA00023125"/>
    </source>
</evidence>
<evidence type="ECO:0000256" key="4">
    <source>
        <dbReference type="ARBA" id="ARBA00023172"/>
    </source>
</evidence>
<evidence type="ECO:0000256" key="5">
    <source>
        <dbReference type="PROSITE-ProRule" id="PRU01248"/>
    </source>
</evidence>
<keyword evidence="4" id="KW-0233">DNA recombination</keyword>
<dbReference type="InterPro" id="IPR013762">
    <property type="entry name" value="Integrase-like_cat_sf"/>
</dbReference>
<dbReference type="InterPro" id="IPR050808">
    <property type="entry name" value="Phage_Integrase"/>
</dbReference>
<evidence type="ECO:0000256" key="1">
    <source>
        <dbReference type="ARBA" id="ARBA00008857"/>
    </source>
</evidence>
<dbReference type="CDD" id="cd00801">
    <property type="entry name" value="INT_P4_C"/>
    <property type="match status" value="1"/>
</dbReference>
<dbReference type="PROSITE" id="PS51900">
    <property type="entry name" value="CB"/>
    <property type="match status" value="1"/>
</dbReference>
<evidence type="ECO:0000313" key="8">
    <source>
        <dbReference type="EMBL" id="ACA70021.1"/>
    </source>
</evidence>